<evidence type="ECO:0000313" key="3">
    <source>
        <dbReference type="EMBL" id="MES1918852.1"/>
    </source>
</evidence>
<reference evidence="3 4" key="1">
    <citation type="journal article" date="2024" name="BMC Biol.">
        <title>Comparative genomics of Ascetosporea gives new insight into the evolutionary basis for animal parasitism in Rhizaria.</title>
        <authorList>
            <person name="Hiltunen Thoren M."/>
            <person name="Onut-Brannstrom I."/>
            <person name="Alfjorden A."/>
            <person name="Peckova H."/>
            <person name="Swords F."/>
            <person name="Hooper C."/>
            <person name="Holzer A.S."/>
            <person name="Bass D."/>
            <person name="Burki F."/>
        </authorList>
    </citation>
    <scope>NUCLEOTIDE SEQUENCE [LARGE SCALE GENOMIC DNA]</scope>
    <source>
        <strain evidence="3">20-A016</strain>
    </source>
</reference>
<proteinExistence type="predicted"/>
<keyword evidence="4" id="KW-1185">Reference proteome</keyword>
<accession>A0ABV2AGW4</accession>
<keyword evidence="1" id="KW-0812">Transmembrane</keyword>
<keyword evidence="1" id="KW-1133">Transmembrane helix</keyword>
<evidence type="ECO:0000313" key="4">
    <source>
        <dbReference type="Proteomes" id="UP001439008"/>
    </source>
</evidence>
<sequence length="239" mass="27253">MSLVFYFVFATIAKSFIAEECDVPNPAFVSTRTTGNGSKITKKKVGTGYYFVETISYFDLIHIDDSLVRKSRVSCDVSGQWNFLLVNFSSELSKQDIFSPDSFIRNNRTFKVKYPASIYDYNSHDYCLILLPRNSFLVAPKTGMFETTSGRVAYLGKSSFIGKCYPGYVVKNTDARIVSFSIECNKGEPDKVVECVWKKNIKYRLPKGEFWNQSFILTLLTLDAFGFLFGFSYRIFLAT</sequence>
<protein>
    <submittedName>
        <fullName evidence="3">Uncharacterized protein</fullName>
    </submittedName>
</protein>
<feature type="transmembrane region" description="Helical" evidence="1">
    <location>
        <begin position="215"/>
        <end position="236"/>
    </location>
</feature>
<evidence type="ECO:0000256" key="1">
    <source>
        <dbReference type="SAM" id="Phobius"/>
    </source>
</evidence>
<name>A0ABV2AGW4_9EUKA</name>
<dbReference type="EMBL" id="JBDODL010000139">
    <property type="protein sequence ID" value="MES1918852.1"/>
    <property type="molecule type" value="Genomic_DNA"/>
</dbReference>
<gene>
    <name evidence="3" type="ORF">MHBO_000748</name>
</gene>
<feature type="chain" id="PRO_5046671289" evidence="2">
    <location>
        <begin position="19"/>
        <end position="239"/>
    </location>
</feature>
<dbReference type="Proteomes" id="UP001439008">
    <property type="component" value="Unassembled WGS sequence"/>
</dbReference>
<comment type="caution">
    <text evidence="3">The sequence shown here is derived from an EMBL/GenBank/DDBJ whole genome shotgun (WGS) entry which is preliminary data.</text>
</comment>
<feature type="signal peptide" evidence="2">
    <location>
        <begin position="1"/>
        <end position="18"/>
    </location>
</feature>
<keyword evidence="1" id="KW-0472">Membrane</keyword>
<keyword evidence="2" id="KW-0732">Signal</keyword>
<organism evidence="3 4">
    <name type="scientific">Bonamia ostreae</name>
    <dbReference type="NCBI Taxonomy" id="126728"/>
    <lineage>
        <taxon>Eukaryota</taxon>
        <taxon>Sar</taxon>
        <taxon>Rhizaria</taxon>
        <taxon>Endomyxa</taxon>
        <taxon>Ascetosporea</taxon>
        <taxon>Haplosporida</taxon>
        <taxon>Bonamia</taxon>
    </lineage>
</organism>
<evidence type="ECO:0000256" key="2">
    <source>
        <dbReference type="SAM" id="SignalP"/>
    </source>
</evidence>